<dbReference type="AlphaFoldDB" id="A0A645BUL6"/>
<dbReference type="Pfam" id="PF03466">
    <property type="entry name" value="LysR_substrate"/>
    <property type="match status" value="1"/>
</dbReference>
<dbReference type="InterPro" id="IPR005119">
    <property type="entry name" value="LysR_subst-bd"/>
</dbReference>
<keyword evidence="4" id="KW-0804">Transcription</keyword>
<organism evidence="6">
    <name type="scientific">bioreactor metagenome</name>
    <dbReference type="NCBI Taxonomy" id="1076179"/>
    <lineage>
        <taxon>unclassified sequences</taxon>
        <taxon>metagenomes</taxon>
        <taxon>ecological metagenomes</taxon>
    </lineage>
</organism>
<evidence type="ECO:0000313" key="6">
    <source>
        <dbReference type="EMBL" id="MPM69140.1"/>
    </source>
</evidence>
<evidence type="ECO:0000256" key="2">
    <source>
        <dbReference type="ARBA" id="ARBA00023015"/>
    </source>
</evidence>
<dbReference type="InterPro" id="IPR058163">
    <property type="entry name" value="LysR-type_TF_proteobact-type"/>
</dbReference>
<dbReference type="InterPro" id="IPR000847">
    <property type="entry name" value="LysR_HTH_N"/>
</dbReference>
<dbReference type="EMBL" id="VSSQ01022671">
    <property type="protein sequence ID" value="MPM69140.1"/>
    <property type="molecule type" value="Genomic_DNA"/>
</dbReference>
<reference evidence="6" key="1">
    <citation type="submission" date="2019-08" db="EMBL/GenBank/DDBJ databases">
        <authorList>
            <person name="Kucharzyk K."/>
            <person name="Murdoch R.W."/>
            <person name="Higgins S."/>
            <person name="Loffler F."/>
        </authorList>
    </citation>
    <scope>NUCLEOTIDE SEQUENCE</scope>
</reference>
<keyword evidence="2" id="KW-0805">Transcription regulation</keyword>
<dbReference type="PANTHER" id="PTHR30537:SF1">
    <property type="entry name" value="HTH-TYPE TRANSCRIPTIONAL REGULATOR PGRR"/>
    <property type="match status" value="1"/>
</dbReference>
<dbReference type="Gene3D" id="1.10.10.10">
    <property type="entry name" value="Winged helix-like DNA-binding domain superfamily/Winged helix DNA-binding domain"/>
    <property type="match status" value="1"/>
</dbReference>
<dbReference type="PANTHER" id="PTHR30537">
    <property type="entry name" value="HTH-TYPE TRANSCRIPTIONAL REGULATOR"/>
    <property type="match status" value="1"/>
</dbReference>
<comment type="caution">
    <text evidence="6">The sequence shown here is derived from an EMBL/GenBank/DDBJ whole genome shotgun (WGS) entry which is preliminary data.</text>
</comment>
<dbReference type="PROSITE" id="PS50931">
    <property type="entry name" value="HTH_LYSR"/>
    <property type="match status" value="1"/>
</dbReference>
<sequence length="360" mass="39387">MPMQPRPTADTFRPCAPNARVSMISPFSMNLRQDCPSVRLCIAFDNPINASQTHEQISQMNKPHDPTGASLDALAAFAQVASHRSFSAAARVLGVTPSALSHSVAQLEASLQLRLLHRTTRSVTPTDVGQALLERLSPALCDMRQALQDARDMGATPTGRLRLNVPRQAARIVLAPVLADFHARCPLVELDIVTDDRLVDIVEGGFDAGIRFGESLAPGMVALPLAPVPRFIVVGTPAYLSEHGRPKVPQDLQAHACINRRFPGGSLYRWEFSRDGRKIEVQVPGPLTLDDDVMIVQAALAGIGLAYVYEDMVSDALSRGTLECVLSDWCPPTEGFFLYYPSRRHQSPALKTLIELLRRE</sequence>
<evidence type="ECO:0000256" key="4">
    <source>
        <dbReference type="ARBA" id="ARBA00023163"/>
    </source>
</evidence>
<proteinExistence type="inferred from homology"/>
<dbReference type="InterPro" id="IPR036388">
    <property type="entry name" value="WH-like_DNA-bd_sf"/>
</dbReference>
<keyword evidence="3" id="KW-0238">DNA-binding</keyword>
<dbReference type="SUPFAM" id="SSF53850">
    <property type="entry name" value="Periplasmic binding protein-like II"/>
    <property type="match status" value="1"/>
</dbReference>
<accession>A0A645BUL6</accession>
<dbReference type="GO" id="GO:0006351">
    <property type="term" value="P:DNA-templated transcription"/>
    <property type="evidence" value="ECO:0007669"/>
    <property type="project" value="TreeGrafter"/>
</dbReference>
<feature type="domain" description="HTH lysR-type" evidence="5">
    <location>
        <begin position="71"/>
        <end position="126"/>
    </location>
</feature>
<evidence type="ECO:0000256" key="1">
    <source>
        <dbReference type="ARBA" id="ARBA00009437"/>
    </source>
</evidence>
<dbReference type="Gene3D" id="3.40.190.290">
    <property type="match status" value="1"/>
</dbReference>
<comment type="similarity">
    <text evidence="1">Belongs to the LysR transcriptional regulatory family.</text>
</comment>
<gene>
    <name evidence="6" type="primary">argP_8</name>
    <name evidence="6" type="ORF">SDC9_116084</name>
</gene>
<dbReference type="CDD" id="cd08474">
    <property type="entry name" value="PBP2_CrgA_like_5"/>
    <property type="match status" value="1"/>
</dbReference>
<evidence type="ECO:0000256" key="3">
    <source>
        <dbReference type="ARBA" id="ARBA00023125"/>
    </source>
</evidence>
<name>A0A645BUL6_9ZZZZ</name>
<protein>
    <submittedName>
        <fullName evidence="6">HTH-type transcriptional regulator ArgP</fullName>
    </submittedName>
</protein>
<dbReference type="Pfam" id="PF00126">
    <property type="entry name" value="HTH_1"/>
    <property type="match status" value="1"/>
</dbReference>
<dbReference type="GO" id="GO:0003700">
    <property type="term" value="F:DNA-binding transcription factor activity"/>
    <property type="evidence" value="ECO:0007669"/>
    <property type="project" value="InterPro"/>
</dbReference>
<dbReference type="SUPFAM" id="SSF46785">
    <property type="entry name" value="Winged helix' DNA-binding domain"/>
    <property type="match status" value="1"/>
</dbReference>
<evidence type="ECO:0000259" key="5">
    <source>
        <dbReference type="PROSITE" id="PS50931"/>
    </source>
</evidence>
<dbReference type="GO" id="GO:0043565">
    <property type="term" value="F:sequence-specific DNA binding"/>
    <property type="evidence" value="ECO:0007669"/>
    <property type="project" value="TreeGrafter"/>
</dbReference>
<dbReference type="FunFam" id="1.10.10.10:FF:000001">
    <property type="entry name" value="LysR family transcriptional regulator"/>
    <property type="match status" value="1"/>
</dbReference>
<dbReference type="InterPro" id="IPR036390">
    <property type="entry name" value="WH_DNA-bd_sf"/>
</dbReference>